<dbReference type="Proteomes" id="UP000664132">
    <property type="component" value="Unassembled WGS sequence"/>
</dbReference>
<name>A0A8H7T634_9HELO</name>
<dbReference type="InterPro" id="IPR025714">
    <property type="entry name" value="Methyltranfer_dom"/>
</dbReference>
<dbReference type="Pfam" id="PF13383">
    <property type="entry name" value="Methyltransf_22"/>
    <property type="match status" value="1"/>
</dbReference>
<comment type="caution">
    <text evidence="3">The sequence shown here is derived from an EMBL/GenBank/DDBJ whole genome shotgun (WGS) entry which is preliminary data.</text>
</comment>
<dbReference type="PANTHER" id="PTHR32026">
    <property type="entry name" value="METHYLTRANSFERASE-LIKE PROTEIN 24"/>
    <property type="match status" value="1"/>
</dbReference>
<evidence type="ECO:0000259" key="2">
    <source>
        <dbReference type="Pfam" id="PF13383"/>
    </source>
</evidence>
<dbReference type="OrthoDB" id="10006218at2759"/>
<keyword evidence="4" id="KW-1185">Reference proteome</keyword>
<sequence length="322" mass="36827">MLRLNTFQIFLSSSAAFFLVVLFTHFNAPDGLAGVGSNLSGAITRGSVKGIMAKSEQLWMKTVKQRREVWDKFGEMGFFPARNGRTYFSFPYSVWDLVPASWNCPYEVERIGRMGDGGKWVCGMSRYEKNSRPCILYSFGVQNESSFEQEMLQRTNCEIWGYDYSVRSFGPAITNEHAHRTHFLKAGIAGKTDKAKTPPFYSIQDLMQMNGHNYIDILKIDVEFAEFAAMTSLLTHTASQMQAFPIGQMLMEIHLFGNEAKKREPHTLGQFLHWWESMEERGVRPTWTEPNLLAVTIGLKDKMPRLAEYTLVNVNDPKSILW</sequence>
<protein>
    <recommendedName>
        <fullName evidence="2">Methyltransferase domain-containing protein</fullName>
    </recommendedName>
</protein>
<evidence type="ECO:0000313" key="3">
    <source>
        <dbReference type="EMBL" id="KAG4412908.1"/>
    </source>
</evidence>
<feature type="signal peptide" evidence="1">
    <location>
        <begin position="1"/>
        <end position="33"/>
    </location>
</feature>
<gene>
    <name evidence="3" type="ORF">IFR04_013951</name>
</gene>
<proteinExistence type="predicted"/>
<feature type="chain" id="PRO_5033989206" description="Methyltransferase domain-containing protein" evidence="1">
    <location>
        <begin position="34"/>
        <end position="322"/>
    </location>
</feature>
<dbReference type="EMBL" id="JAFJYH010000345">
    <property type="protein sequence ID" value="KAG4412908.1"/>
    <property type="molecule type" value="Genomic_DNA"/>
</dbReference>
<organism evidence="3 4">
    <name type="scientific">Cadophora malorum</name>
    <dbReference type="NCBI Taxonomy" id="108018"/>
    <lineage>
        <taxon>Eukaryota</taxon>
        <taxon>Fungi</taxon>
        <taxon>Dikarya</taxon>
        <taxon>Ascomycota</taxon>
        <taxon>Pezizomycotina</taxon>
        <taxon>Leotiomycetes</taxon>
        <taxon>Helotiales</taxon>
        <taxon>Ploettnerulaceae</taxon>
        <taxon>Cadophora</taxon>
    </lineage>
</organism>
<keyword evidence="1" id="KW-0732">Signal</keyword>
<dbReference type="AlphaFoldDB" id="A0A8H7T634"/>
<feature type="domain" description="Methyltransferase" evidence="2">
    <location>
        <begin position="102"/>
        <end position="261"/>
    </location>
</feature>
<evidence type="ECO:0000313" key="4">
    <source>
        <dbReference type="Proteomes" id="UP000664132"/>
    </source>
</evidence>
<dbReference type="InterPro" id="IPR026913">
    <property type="entry name" value="METTL24"/>
</dbReference>
<accession>A0A8H7T634</accession>
<dbReference type="PANTHER" id="PTHR32026:SF10">
    <property type="entry name" value="METHYLTRANSFERASE-LIKE PROTEIN 24-RELATED"/>
    <property type="match status" value="1"/>
</dbReference>
<reference evidence="3" key="1">
    <citation type="submission" date="2021-02" db="EMBL/GenBank/DDBJ databases">
        <title>Genome sequence Cadophora malorum strain M34.</title>
        <authorList>
            <person name="Stefanovic E."/>
            <person name="Vu D."/>
            <person name="Scully C."/>
            <person name="Dijksterhuis J."/>
            <person name="Roader J."/>
            <person name="Houbraken J."/>
        </authorList>
    </citation>
    <scope>NUCLEOTIDE SEQUENCE</scope>
    <source>
        <strain evidence="3">M34</strain>
    </source>
</reference>
<evidence type="ECO:0000256" key="1">
    <source>
        <dbReference type="SAM" id="SignalP"/>
    </source>
</evidence>